<keyword evidence="4 10" id="KW-0067">ATP-binding</keyword>
<keyword evidence="15" id="KW-1185">Reference proteome</keyword>
<evidence type="ECO:0000256" key="4">
    <source>
        <dbReference type="ARBA" id="ARBA00022840"/>
    </source>
</evidence>
<evidence type="ECO:0000259" key="14">
    <source>
        <dbReference type="PROSITE" id="PS51844"/>
    </source>
</evidence>
<dbReference type="Gene3D" id="6.20.240.20">
    <property type="match status" value="1"/>
</dbReference>
<dbReference type="InterPro" id="IPR001609">
    <property type="entry name" value="Myosin_head_motor_dom-like"/>
</dbReference>
<gene>
    <name evidence="16" type="primary">LOC113743391</name>
</gene>
<evidence type="ECO:0000259" key="13">
    <source>
        <dbReference type="PROSITE" id="PS51456"/>
    </source>
</evidence>
<evidence type="ECO:0000256" key="10">
    <source>
        <dbReference type="PROSITE-ProRule" id="PRU00782"/>
    </source>
</evidence>
<dbReference type="InterPro" id="IPR036961">
    <property type="entry name" value="Kinesin_motor_dom_sf"/>
</dbReference>
<reference evidence="15" key="1">
    <citation type="journal article" date="2025" name="Foods">
        <title>Unveiling the Microbial Signatures of Arabica Coffee Cherries: Insights into Ripeness Specific Diversity, Functional Traits, and Implications for Quality and Safety.</title>
        <authorList>
            <consortium name="RefSeq"/>
            <person name="Tenea G.N."/>
            <person name="Cifuentes V."/>
            <person name="Reyes P."/>
            <person name="Cevallos-Vallejos M."/>
        </authorList>
    </citation>
    <scope>NUCLEOTIDE SEQUENCE [LARGE SCALE GENOMIC DNA]</scope>
</reference>
<accession>A0ABM4X462</accession>
<keyword evidence="2" id="KW-0677">Repeat</keyword>
<dbReference type="PANTHER" id="PTHR13140:SF753">
    <property type="entry name" value="MYOSIN-9-LIKE"/>
    <property type="match status" value="1"/>
</dbReference>
<evidence type="ECO:0000256" key="3">
    <source>
        <dbReference type="ARBA" id="ARBA00022741"/>
    </source>
</evidence>
<dbReference type="Gene3D" id="1.20.58.530">
    <property type="match status" value="1"/>
</dbReference>
<comment type="similarity">
    <text evidence="1">Belongs to the TRAFAC class myosin-kinesin ATPase superfamily. Myosin family. Plant myosin class XI subfamily.</text>
</comment>
<keyword evidence="9 10" id="KW-0009">Actin-binding</keyword>
<keyword evidence="7 10" id="KW-0518">Myosin</keyword>
<evidence type="ECO:0000256" key="9">
    <source>
        <dbReference type="ARBA" id="ARBA00023203"/>
    </source>
</evidence>
<evidence type="ECO:0000256" key="1">
    <source>
        <dbReference type="ARBA" id="ARBA00008049"/>
    </source>
</evidence>
<dbReference type="Pfam" id="PF00063">
    <property type="entry name" value="Myosin_head"/>
    <property type="match status" value="1"/>
</dbReference>
<dbReference type="Gene3D" id="1.10.10.820">
    <property type="match status" value="1"/>
</dbReference>
<evidence type="ECO:0000256" key="11">
    <source>
        <dbReference type="SAM" id="Coils"/>
    </source>
</evidence>
<evidence type="ECO:0000256" key="2">
    <source>
        <dbReference type="ARBA" id="ARBA00022737"/>
    </source>
</evidence>
<dbReference type="InterPro" id="IPR036018">
    <property type="entry name" value="MYSc_Myo11"/>
</dbReference>
<dbReference type="CDD" id="cd01384">
    <property type="entry name" value="MYSc_Myo11"/>
    <property type="match status" value="1"/>
</dbReference>
<evidence type="ECO:0000256" key="5">
    <source>
        <dbReference type="ARBA" id="ARBA00022860"/>
    </source>
</evidence>
<feature type="domain" description="Myosin N-terminal SH3-like" evidence="14">
    <location>
        <begin position="8"/>
        <end position="57"/>
    </location>
</feature>
<feature type="compositionally biased region" description="Low complexity" evidence="12">
    <location>
        <begin position="1074"/>
        <end position="1086"/>
    </location>
</feature>
<dbReference type="PANTHER" id="PTHR13140">
    <property type="entry name" value="MYOSIN"/>
    <property type="match status" value="1"/>
</dbReference>
<evidence type="ECO:0000256" key="7">
    <source>
        <dbReference type="ARBA" id="ARBA00023123"/>
    </source>
</evidence>
<dbReference type="Pfam" id="PF02736">
    <property type="entry name" value="Myosin_N"/>
    <property type="match status" value="1"/>
</dbReference>
<dbReference type="PRINTS" id="PR00193">
    <property type="entry name" value="MYOSINHEAVY"/>
</dbReference>
<evidence type="ECO:0000256" key="6">
    <source>
        <dbReference type="ARBA" id="ARBA00023054"/>
    </source>
</evidence>
<dbReference type="Gene3D" id="1.20.5.190">
    <property type="match status" value="3"/>
</dbReference>
<keyword evidence="8 10" id="KW-0505">Motor protein</keyword>
<dbReference type="Pfam" id="PF00612">
    <property type="entry name" value="IQ"/>
    <property type="match status" value="5"/>
</dbReference>
<dbReference type="SUPFAM" id="SSF52540">
    <property type="entry name" value="P-loop containing nucleoside triphosphate hydrolases"/>
    <property type="match status" value="2"/>
</dbReference>
<name>A0ABM4X462_COFAR</name>
<feature type="region of interest" description="Actin-binding" evidence="10">
    <location>
        <begin position="617"/>
        <end position="639"/>
    </location>
</feature>
<dbReference type="RefSeq" id="XP_071938819.1">
    <property type="nucleotide sequence ID" value="XM_072082718.1"/>
</dbReference>
<proteinExistence type="inferred from homology"/>
<feature type="domain" description="Myosin motor" evidence="13">
    <location>
        <begin position="62"/>
        <end position="736"/>
    </location>
</feature>
<evidence type="ECO:0000256" key="8">
    <source>
        <dbReference type="ARBA" id="ARBA00023175"/>
    </source>
</evidence>
<protein>
    <submittedName>
        <fullName evidence="16">Myosin-9-like isoform X7</fullName>
    </submittedName>
</protein>
<dbReference type="CDD" id="cd23767">
    <property type="entry name" value="IQCD"/>
    <property type="match status" value="1"/>
</dbReference>
<dbReference type="InterPro" id="IPR000048">
    <property type="entry name" value="IQ_motif_EF-hand-BS"/>
</dbReference>
<dbReference type="PROSITE" id="PS51456">
    <property type="entry name" value="MYOSIN_MOTOR"/>
    <property type="match status" value="1"/>
</dbReference>
<organism evidence="15 16">
    <name type="scientific">Coffea arabica</name>
    <name type="common">Arabian coffee</name>
    <dbReference type="NCBI Taxonomy" id="13443"/>
    <lineage>
        <taxon>Eukaryota</taxon>
        <taxon>Viridiplantae</taxon>
        <taxon>Streptophyta</taxon>
        <taxon>Embryophyta</taxon>
        <taxon>Tracheophyta</taxon>
        <taxon>Spermatophyta</taxon>
        <taxon>Magnoliopsida</taxon>
        <taxon>eudicotyledons</taxon>
        <taxon>Gunneridae</taxon>
        <taxon>Pentapetalae</taxon>
        <taxon>asterids</taxon>
        <taxon>lamiids</taxon>
        <taxon>Gentianales</taxon>
        <taxon>Rubiaceae</taxon>
        <taxon>Ixoroideae</taxon>
        <taxon>Gardenieae complex</taxon>
        <taxon>Bertiereae - Coffeeae clade</taxon>
        <taxon>Coffeeae</taxon>
        <taxon>Coffea</taxon>
    </lineage>
</organism>
<feature type="coiled-coil region" evidence="11">
    <location>
        <begin position="979"/>
        <end position="1034"/>
    </location>
</feature>
<keyword evidence="3 10" id="KW-0547">Nucleotide-binding</keyword>
<dbReference type="Gene3D" id="3.40.850.10">
    <property type="entry name" value="Kinesin motor domain"/>
    <property type="match status" value="1"/>
</dbReference>
<dbReference type="InterPro" id="IPR027417">
    <property type="entry name" value="P-loop_NTPase"/>
</dbReference>
<dbReference type="Proteomes" id="UP001652660">
    <property type="component" value="Chromosome 1c"/>
</dbReference>
<evidence type="ECO:0000313" key="16">
    <source>
        <dbReference type="RefSeq" id="XP_071938819.1"/>
    </source>
</evidence>
<dbReference type="InterPro" id="IPR004009">
    <property type="entry name" value="SH3_Myosin"/>
</dbReference>
<feature type="coiled-coil region" evidence="11">
    <location>
        <begin position="881"/>
        <end position="947"/>
    </location>
</feature>
<feature type="region of interest" description="Disordered" evidence="12">
    <location>
        <begin position="1063"/>
        <end position="1092"/>
    </location>
</feature>
<evidence type="ECO:0000256" key="12">
    <source>
        <dbReference type="SAM" id="MobiDB-lite"/>
    </source>
</evidence>
<dbReference type="PROSITE" id="PS50096">
    <property type="entry name" value="IQ"/>
    <property type="match status" value="6"/>
</dbReference>
<dbReference type="SMART" id="SM00242">
    <property type="entry name" value="MYSc"/>
    <property type="match status" value="1"/>
</dbReference>
<dbReference type="PROSITE" id="PS51844">
    <property type="entry name" value="SH3_LIKE"/>
    <property type="match status" value="1"/>
</dbReference>
<dbReference type="Gene3D" id="1.20.120.720">
    <property type="entry name" value="Myosin VI head, motor domain, U50 subdomain"/>
    <property type="match status" value="1"/>
</dbReference>
<keyword evidence="5" id="KW-0112">Calmodulin-binding</keyword>
<reference evidence="16" key="2">
    <citation type="submission" date="2025-08" db="UniProtKB">
        <authorList>
            <consortium name="RefSeq"/>
        </authorList>
    </citation>
    <scope>IDENTIFICATION</scope>
    <source>
        <tissue evidence="16">Leaves</tissue>
    </source>
</reference>
<keyword evidence="6 11" id="KW-0175">Coiled coil</keyword>
<feature type="binding site" evidence="10">
    <location>
        <begin position="156"/>
        <end position="163"/>
    </location>
    <ligand>
        <name>ATP</name>
        <dbReference type="ChEBI" id="CHEBI:30616"/>
    </ligand>
</feature>
<dbReference type="SMART" id="SM00015">
    <property type="entry name" value="IQ"/>
    <property type="match status" value="6"/>
</dbReference>
<dbReference type="GeneID" id="113743391"/>
<evidence type="ECO:0000313" key="15">
    <source>
        <dbReference type="Proteomes" id="UP001652660"/>
    </source>
</evidence>
<sequence length="1137" mass="128757">MGTPVNIIVGSHVWVEDPSVAWIDGQVTKINGNEVEIQLSDGRTVVEKLSKIYPKDEEAPAGGVDDMTKLSYLHEPGVLQNLAARYQLNEIYTYTGSILIAINPFQRLPHIYDSSMMEQYKGAPFGELSPHVFAIADVAYRAMINEGKSNSILVSGESGAGKTETTKMLMRYLAFLGGRKGTEGRTVEQQVLESNPVLEAFGNAKTVRNNNSSRFGKFVEIQFNKNGRISGAAIRTYLLERSRVCQVSDPERNYHCFYLLCAAPQEEIEKYKLGHPKTFHYLNQSNCYELVGINDAHDYLATRRAMDIVGISQKEQDAIFRVVAAILHLGNIEFAKGKEIDSSILKDEKSKFHLQTTAELLMCDPVALEDALLKRVMVTPEEVIKRSLDPDGATVSRDGLAKTTYSRLFDWLVDKINVSIGQDPNSKSLIGVLDIYGFESFKLNSFEQFCINFTNEKLQQHFNQHVFKMEQEEYTKEEIDWSYIEFVDNQDVLDLIEKKPGGIVALLDEACMFPKSTHETFSQKLYQTFKSHKRFIKPKLSRTDFTIAHYAGEVQYQSEQFLDKNKDYVVPEHQDLLVASKCSFVAGLFPPLPEETTKSSNKSSKFSSIGSRFKLQLQQLMETLNSTEPHYIRCVKPNNLLKPAVFENANIMQQLRCGGVLEAIRISCAGYPTRKTFYEFLLRFGLLAPEFLEGNTDERIACKKILEKLNLAGYQIGKTKVFLRAGQMAELDARRAQKLNNAAKTIQRKTRTHIARKHFLALQEAAVCIQSVCRGRLACKVYDGIKKEAASLKIQANLRCHLARRKYTNIKLAGVVLQTGMRSMAARKEFRYRRQTTAATLLQANWRGHRAFSYYKKLIRAAIITQCRWRGRAARRELRKLKMAARETGALQQAKDKLEKQVEDLTWRLQLEKRLRTDLEEAKGQEIAKLQQSLQDMQSKVDESNALLIKEREAAQKAIEEASSIVRETPVPVEDTKKIDALTAEVENLKTLLQSETQRADDSERRCAEALQSSEDKRQKLEETNKRVHQLQESLNRMIYSMSDQFLELKMTLSSSNFSSSSRFFGRESQGDATSTSSDTTSTDSDFTFPAPASTPANFSSLNPGAFQLVVQDLSAAEMSGSENWENDREGAFDDFF</sequence>